<dbReference type="InterPro" id="IPR004210">
    <property type="entry name" value="BESS_motif"/>
</dbReference>
<dbReference type="PANTHER" id="PTHR12243:SF67">
    <property type="entry name" value="COREPRESSOR OF PANGOLIN, ISOFORM A-RELATED"/>
    <property type="match status" value="1"/>
</dbReference>
<feature type="compositionally biased region" description="Low complexity" evidence="3">
    <location>
        <begin position="248"/>
        <end position="262"/>
    </location>
</feature>
<evidence type="ECO:0000256" key="3">
    <source>
        <dbReference type="SAM" id="MobiDB-lite"/>
    </source>
</evidence>
<dbReference type="PROSITE" id="PS51031">
    <property type="entry name" value="BESS"/>
    <property type="match status" value="1"/>
</dbReference>
<dbReference type="PANTHER" id="PTHR12243">
    <property type="entry name" value="MADF DOMAIN TRANSCRIPTION FACTOR"/>
    <property type="match status" value="1"/>
</dbReference>
<dbReference type="EMBL" id="GGMR01006676">
    <property type="protein sequence ID" value="MBY19295.1"/>
    <property type="molecule type" value="Transcribed_RNA"/>
</dbReference>
<evidence type="ECO:0008006" key="7">
    <source>
        <dbReference type="Google" id="ProtNLM"/>
    </source>
</evidence>
<dbReference type="InterPro" id="IPR006578">
    <property type="entry name" value="MADF-dom"/>
</dbReference>
<keyword evidence="2" id="KW-0175">Coiled coil</keyword>
<dbReference type="Pfam" id="PF02944">
    <property type="entry name" value="BESS"/>
    <property type="match status" value="1"/>
</dbReference>
<evidence type="ECO:0000259" key="5">
    <source>
        <dbReference type="PROSITE" id="PS51031"/>
    </source>
</evidence>
<sequence length="300" mass="34474">MSSASVVSEQIAAAVFVQEAIWNPRHPDHSNRTKIQKCWSKIGKDLDMNVVTLKTKWKNIRDYYRAELKKVSSGRSGAGADEVTTSAWPLFPCLNYLKDTMQTRPRTTNLTQSARNSVENASQDTSVDFSLFNVDENSVEEICEDDNDIIQSTENHVREKPMHTTQTAKKTKTSMGNFRQELLNLEEKKIKLLQNEEKDDEDLMFFKSLLPDLKSLSRAQKMRTKIKFQEILYKEIMNNEPTTSTQYSSTPASVSTQSSISTEDNSHWQPWQRINFDDTNQFVNGPIELVQEQGKIFENM</sequence>
<dbReference type="GO" id="GO:0005634">
    <property type="term" value="C:nucleus"/>
    <property type="evidence" value="ECO:0007669"/>
    <property type="project" value="UniProtKB-SubCell"/>
</dbReference>
<accession>A0A2S2NQ47</accession>
<proteinExistence type="predicted"/>
<name>A0A2S2NQ47_SCHGA</name>
<dbReference type="Pfam" id="PF10545">
    <property type="entry name" value="MADF_DNA_bdg"/>
    <property type="match status" value="1"/>
</dbReference>
<gene>
    <name evidence="6" type="ORF">g.110253</name>
</gene>
<comment type="subcellular location">
    <subcellularLocation>
        <location evidence="1">Nucleus</location>
    </subcellularLocation>
</comment>
<feature type="coiled-coil region" evidence="2">
    <location>
        <begin position="168"/>
        <end position="203"/>
    </location>
</feature>
<evidence type="ECO:0000313" key="6">
    <source>
        <dbReference type="EMBL" id="MBY19295.1"/>
    </source>
</evidence>
<reference evidence="6" key="1">
    <citation type="submission" date="2018-04" db="EMBL/GenBank/DDBJ databases">
        <title>Transcriptome of Schizaphis graminum biotype I.</title>
        <authorList>
            <person name="Scully E.D."/>
            <person name="Geib S.M."/>
            <person name="Palmer N.A."/>
            <person name="Koch K."/>
            <person name="Bradshaw J."/>
            <person name="Heng-Moss T."/>
            <person name="Sarath G."/>
        </authorList>
    </citation>
    <scope>NUCLEOTIDE SEQUENCE</scope>
</reference>
<dbReference type="InterPro" id="IPR039353">
    <property type="entry name" value="TF_Adf1"/>
</dbReference>
<feature type="domain" description="BESS" evidence="5">
    <location>
        <begin position="199"/>
        <end position="238"/>
    </location>
</feature>
<feature type="domain" description="MADF" evidence="4">
    <location>
        <begin position="10"/>
        <end position="102"/>
    </location>
</feature>
<dbReference type="AlphaFoldDB" id="A0A2S2NQ47"/>
<keyword evidence="1" id="KW-0539">Nucleus</keyword>
<evidence type="ECO:0000259" key="4">
    <source>
        <dbReference type="PROSITE" id="PS51029"/>
    </source>
</evidence>
<dbReference type="SMART" id="SM00595">
    <property type="entry name" value="MADF"/>
    <property type="match status" value="1"/>
</dbReference>
<dbReference type="PROSITE" id="PS51029">
    <property type="entry name" value="MADF"/>
    <property type="match status" value="1"/>
</dbReference>
<evidence type="ECO:0000256" key="2">
    <source>
        <dbReference type="SAM" id="Coils"/>
    </source>
</evidence>
<feature type="region of interest" description="Disordered" evidence="3">
    <location>
        <begin position="241"/>
        <end position="264"/>
    </location>
</feature>
<dbReference type="GO" id="GO:0003677">
    <property type="term" value="F:DNA binding"/>
    <property type="evidence" value="ECO:0007669"/>
    <property type="project" value="InterPro"/>
</dbReference>
<organism evidence="6">
    <name type="scientific">Schizaphis graminum</name>
    <name type="common">Green bug aphid</name>
    <dbReference type="NCBI Taxonomy" id="13262"/>
    <lineage>
        <taxon>Eukaryota</taxon>
        <taxon>Metazoa</taxon>
        <taxon>Ecdysozoa</taxon>
        <taxon>Arthropoda</taxon>
        <taxon>Hexapoda</taxon>
        <taxon>Insecta</taxon>
        <taxon>Pterygota</taxon>
        <taxon>Neoptera</taxon>
        <taxon>Paraneoptera</taxon>
        <taxon>Hemiptera</taxon>
        <taxon>Sternorrhyncha</taxon>
        <taxon>Aphidomorpha</taxon>
        <taxon>Aphidoidea</taxon>
        <taxon>Aphididae</taxon>
        <taxon>Aphidini</taxon>
        <taxon>Schizaphis</taxon>
    </lineage>
</organism>
<protein>
    <recommendedName>
        <fullName evidence="7">Transcription factor Adf-1</fullName>
    </recommendedName>
</protein>
<evidence type="ECO:0000256" key="1">
    <source>
        <dbReference type="PROSITE-ProRule" id="PRU00371"/>
    </source>
</evidence>